<evidence type="ECO:0000313" key="24">
    <source>
        <dbReference type="Proteomes" id="UP000298180"/>
    </source>
</evidence>
<dbReference type="AlphaFoldDB" id="A0A4Z0C9S4"/>
<dbReference type="CDD" id="cd01662">
    <property type="entry name" value="Ubiquinol_Oxidase_I"/>
    <property type="match status" value="1"/>
</dbReference>
<dbReference type="PANTHER" id="PTHR10422:SF35">
    <property type="entry name" value="CYTOCHROME BO(3) UBIQUINOL OXIDASE SUBUNIT 1"/>
    <property type="match status" value="1"/>
</dbReference>
<feature type="transmembrane region" description="Helical" evidence="20">
    <location>
        <begin position="524"/>
        <end position="546"/>
    </location>
</feature>
<dbReference type="InterPro" id="IPR013833">
    <property type="entry name" value="Cyt_c_oxidase_su3_a-hlx"/>
</dbReference>
<dbReference type="EC" id="7.1.1.9" evidence="4"/>
<evidence type="ECO:0000256" key="20">
    <source>
        <dbReference type="SAM" id="Phobius"/>
    </source>
</evidence>
<dbReference type="Pfam" id="PF00115">
    <property type="entry name" value="COX1"/>
    <property type="match status" value="1"/>
</dbReference>
<keyword evidence="7 18" id="KW-0349">Heme</keyword>
<comment type="catalytic activity">
    <reaction evidence="17">
        <text>4 Fe(II)-[cytochrome c] + O2 + 8 H(+)(in) = 4 Fe(III)-[cytochrome c] + 2 H2O + 4 H(+)(out)</text>
        <dbReference type="Rhea" id="RHEA:11436"/>
        <dbReference type="Rhea" id="RHEA-COMP:10350"/>
        <dbReference type="Rhea" id="RHEA-COMP:14399"/>
        <dbReference type="ChEBI" id="CHEBI:15377"/>
        <dbReference type="ChEBI" id="CHEBI:15378"/>
        <dbReference type="ChEBI" id="CHEBI:15379"/>
        <dbReference type="ChEBI" id="CHEBI:29033"/>
        <dbReference type="ChEBI" id="CHEBI:29034"/>
        <dbReference type="EC" id="7.1.1.9"/>
    </reaction>
</comment>
<evidence type="ECO:0000256" key="17">
    <source>
        <dbReference type="ARBA" id="ARBA00047816"/>
    </source>
</evidence>
<feature type="transmembrane region" description="Helical" evidence="20">
    <location>
        <begin position="218"/>
        <end position="244"/>
    </location>
</feature>
<dbReference type="OrthoDB" id="9803294at2"/>
<keyword evidence="6" id="KW-1003">Cell membrane</keyword>
<feature type="transmembrane region" description="Helical" evidence="20">
    <location>
        <begin position="659"/>
        <end position="678"/>
    </location>
</feature>
<evidence type="ECO:0000256" key="11">
    <source>
        <dbReference type="ARBA" id="ARBA00022967"/>
    </source>
</evidence>
<evidence type="ECO:0000259" key="21">
    <source>
        <dbReference type="PROSITE" id="PS50253"/>
    </source>
</evidence>
<dbReference type="GO" id="GO:0005886">
    <property type="term" value="C:plasma membrane"/>
    <property type="evidence" value="ECO:0007669"/>
    <property type="project" value="UniProtKB-SubCell"/>
</dbReference>
<dbReference type="Gene3D" id="1.20.210.10">
    <property type="entry name" value="Cytochrome c oxidase-like, subunit I domain"/>
    <property type="match status" value="1"/>
</dbReference>
<keyword evidence="13 20" id="KW-1133">Transmembrane helix</keyword>
<evidence type="ECO:0000256" key="4">
    <source>
        <dbReference type="ARBA" id="ARBA00012949"/>
    </source>
</evidence>
<feature type="domain" description="Cytochrome oxidase subunit I profile" evidence="22">
    <location>
        <begin position="66"/>
        <end position="570"/>
    </location>
</feature>
<feature type="transmembrane region" description="Helical" evidence="20">
    <location>
        <begin position="822"/>
        <end position="846"/>
    </location>
</feature>
<sequence>MDRRSAAHQARQPHAGVHALLRRRAARAGHVPGGAALTKAEALDSARPGNDGELPNPLPRPAEELERLEQAWRYPPGIRVLTEVNNNIIGVLYIGTAFLFFLLAGVLALLMRTQLAVPENHLLAPETYNQVFTMHGTVMMFLFAVPMVEAVGVLLLPNMLGARDLPFPRLSAYAYWAYAVGGLVFFGSLFWGVAPRGGWFMYPPLTSYEFSPGDNADFWLLGIGFIEISAIAGAIEIVVGVLRTRAPGMTLARMPIYAWSMLVVAGLIIFAFPAVILATLLLEVERSFQWPFFIAAKGGDPLLWQHLFWFFGHPEVYIIFLPAAGMVSMIIPAMTGRPLVGYRLVVLALVGTGFLSFGLWVHHMFTTGIPQLSVSFFSAASMAVAVPSGIQVFAWIATVAAARRMRPLKTPMLFVLGFFFIFVLGGLTGVMVAVVPFDWQAHDTYFIVAHLHYVLIGGMVFPLFAALYFWAPYVSRKPLSERIGKWAFWLMFIGVNLTFFPMHLTGLAGMPRRVYTYADHPGWGALNLLSTGGAYLIAAGVLLVVIDMALHFRISGRNAGNVWNAGTLEWLPNGNYASRSIPRVTGREPLWEQPGLPREVEQGRWYLPGAPTGRRETVVTSPIEAEPQYLLLMPGPGWSPLVSALGTAGFFLLLTVKMVLPALLFGVVAIVALLKWLWASDPEPDHPRVDIGGGVLLPVQMTGPSSHSWWAMVVLVIVSASIFGSMVFSYLFLWTVSPDVWPTSTAVLPGWVWPAISASLLLASAMLVRWCNRRLLRAESSTQRSLQAVLGAAVLLLFASVVVEVAGHLSTPVSPTQSAYGAAVYMVGALQAFFVAVVACMGLYTIARSACGMLSARRRQTFDNTRLFWYYAVAQGLAGLALVHGFPRLLA</sequence>
<keyword evidence="8 18" id="KW-0679">Respiratory chain</keyword>
<feature type="transmembrane region" description="Helical" evidence="20">
    <location>
        <begin position="447"/>
        <end position="471"/>
    </location>
</feature>
<dbReference type="Gene3D" id="1.20.120.80">
    <property type="entry name" value="Cytochrome c oxidase, subunit III, four-helix bundle"/>
    <property type="match status" value="1"/>
</dbReference>
<dbReference type="InterPro" id="IPR000883">
    <property type="entry name" value="Cyt_C_Oxase_1"/>
</dbReference>
<evidence type="ECO:0000256" key="18">
    <source>
        <dbReference type="RuleBase" id="RU000370"/>
    </source>
</evidence>
<keyword evidence="23" id="KW-0560">Oxidoreductase</keyword>
<dbReference type="InterPro" id="IPR023616">
    <property type="entry name" value="Cyt_c_oxase-like_su1_dom"/>
</dbReference>
<reference evidence="23 24" key="1">
    <citation type="submission" date="2019-03" db="EMBL/GenBank/DDBJ databases">
        <title>Ramlibacter henchirensis DSM 14656, whole genome shotgun sequence.</title>
        <authorList>
            <person name="Zhang X."/>
            <person name="Feng G."/>
            <person name="Zhu H."/>
        </authorList>
    </citation>
    <scope>NUCLEOTIDE SEQUENCE [LARGE SCALE GENOMIC DNA]</scope>
    <source>
        <strain evidence="23 24">DSM 14656</strain>
    </source>
</reference>
<evidence type="ECO:0000256" key="19">
    <source>
        <dbReference type="SAM" id="MobiDB-lite"/>
    </source>
</evidence>
<keyword evidence="11" id="KW-1278">Translocase</keyword>
<evidence type="ECO:0000256" key="3">
    <source>
        <dbReference type="ARBA" id="ARBA00009578"/>
    </source>
</evidence>
<comment type="similarity">
    <text evidence="3 18">Belongs to the heme-copper respiratory oxidase family.</text>
</comment>
<dbReference type="EMBL" id="SMLM01000001">
    <property type="protein sequence ID" value="TFZ07150.1"/>
    <property type="molecule type" value="Genomic_DNA"/>
</dbReference>
<dbReference type="PRINTS" id="PR01165">
    <property type="entry name" value="CYCOXIDASEI"/>
</dbReference>
<feature type="transmembrane region" description="Helical" evidence="20">
    <location>
        <begin position="256"/>
        <end position="282"/>
    </location>
</feature>
<evidence type="ECO:0000256" key="10">
    <source>
        <dbReference type="ARBA" id="ARBA00022723"/>
    </source>
</evidence>
<protein>
    <recommendedName>
        <fullName evidence="4">cytochrome-c oxidase</fullName>
        <ecNumber evidence="4">7.1.1.9</ecNumber>
    </recommendedName>
</protein>
<proteinExistence type="inferred from homology"/>
<evidence type="ECO:0000256" key="1">
    <source>
        <dbReference type="ARBA" id="ARBA00004651"/>
    </source>
</evidence>
<dbReference type="InterPro" id="IPR023615">
    <property type="entry name" value="Cyt_c_Oxase_su1_BS"/>
</dbReference>
<dbReference type="GO" id="GO:0006119">
    <property type="term" value="P:oxidative phosphorylation"/>
    <property type="evidence" value="ECO:0007669"/>
    <property type="project" value="UniProtKB-UniPathway"/>
</dbReference>
<dbReference type="SUPFAM" id="SSF81452">
    <property type="entry name" value="Cytochrome c oxidase subunit III-like"/>
    <property type="match status" value="1"/>
</dbReference>
<keyword evidence="12 18" id="KW-0249">Electron transport</keyword>
<dbReference type="InterPro" id="IPR035973">
    <property type="entry name" value="Cyt_c_oxidase_su3-like_sf"/>
</dbReference>
<accession>A0A4Z0C9S4</accession>
<dbReference type="NCBIfam" id="TIGR02891">
    <property type="entry name" value="CtaD_CoxA"/>
    <property type="match status" value="1"/>
</dbReference>
<feature type="transmembrane region" description="Helical" evidence="20">
    <location>
        <begin position="751"/>
        <end position="768"/>
    </location>
</feature>
<dbReference type="InterPro" id="IPR000298">
    <property type="entry name" value="Cyt_c_oxidase-like_su3"/>
</dbReference>
<dbReference type="GO" id="GO:0016491">
    <property type="term" value="F:oxidoreductase activity"/>
    <property type="evidence" value="ECO:0007669"/>
    <property type="project" value="UniProtKB-KW"/>
</dbReference>
<name>A0A4Z0C9S4_9BURK</name>
<feature type="transmembrane region" description="Helical" evidence="20">
    <location>
        <begin position="629"/>
        <end position="653"/>
    </location>
</feature>
<keyword evidence="10" id="KW-0479">Metal-binding</keyword>
<comment type="caution">
    <text evidence="23">The sequence shown here is derived from an EMBL/GenBank/DDBJ whole genome shotgun (WGS) entry which is preliminary data.</text>
</comment>
<feature type="transmembrane region" description="Helical" evidence="20">
    <location>
        <begin position="172"/>
        <end position="194"/>
    </location>
</feature>
<dbReference type="UniPathway" id="UPA00705"/>
<dbReference type="SUPFAM" id="SSF81442">
    <property type="entry name" value="Cytochrome c oxidase subunit I-like"/>
    <property type="match status" value="1"/>
</dbReference>
<feature type="region of interest" description="Disordered" evidence="19">
    <location>
        <begin position="40"/>
        <end position="60"/>
    </location>
</feature>
<evidence type="ECO:0000256" key="14">
    <source>
        <dbReference type="ARBA" id="ARBA00023004"/>
    </source>
</evidence>
<evidence type="ECO:0000256" key="9">
    <source>
        <dbReference type="ARBA" id="ARBA00022692"/>
    </source>
</evidence>
<comment type="pathway">
    <text evidence="2">Energy metabolism; oxidative phosphorylation.</text>
</comment>
<evidence type="ECO:0000256" key="6">
    <source>
        <dbReference type="ARBA" id="ARBA00022475"/>
    </source>
</evidence>
<feature type="transmembrane region" description="Helical" evidence="20">
    <location>
        <begin position="709"/>
        <end position="731"/>
    </location>
</feature>
<keyword evidence="9 18" id="KW-0812">Transmembrane</keyword>
<keyword evidence="24" id="KW-1185">Reference proteome</keyword>
<comment type="subcellular location">
    <subcellularLocation>
        <location evidence="1">Cell membrane</location>
        <topology evidence="1">Multi-pass membrane protein</topology>
    </subcellularLocation>
</comment>
<evidence type="ECO:0000256" key="16">
    <source>
        <dbReference type="ARBA" id="ARBA00023136"/>
    </source>
</evidence>
<feature type="transmembrane region" description="Helical" evidence="20">
    <location>
        <begin position="413"/>
        <end position="435"/>
    </location>
</feature>
<evidence type="ECO:0000313" key="23">
    <source>
        <dbReference type="EMBL" id="TFZ07150.1"/>
    </source>
</evidence>
<keyword evidence="5 18" id="KW-0813">Transport</keyword>
<feature type="transmembrane region" description="Helical" evidence="20">
    <location>
        <begin position="789"/>
        <end position="810"/>
    </location>
</feature>
<feature type="transmembrane region" description="Helical" evidence="20">
    <location>
        <begin position="342"/>
        <end position="362"/>
    </location>
</feature>
<evidence type="ECO:0000256" key="13">
    <source>
        <dbReference type="ARBA" id="ARBA00022989"/>
    </source>
</evidence>
<dbReference type="GO" id="GO:0020037">
    <property type="term" value="F:heme binding"/>
    <property type="evidence" value="ECO:0007669"/>
    <property type="project" value="InterPro"/>
</dbReference>
<dbReference type="PROSITE" id="PS50253">
    <property type="entry name" value="COX3"/>
    <property type="match status" value="1"/>
</dbReference>
<feature type="transmembrane region" description="Helical" evidence="20">
    <location>
        <begin position="131"/>
        <end position="160"/>
    </location>
</feature>
<feature type="domain" description="Heme-copper oxidase subunit III family profile" evidence="21">
    <location>
        <begin position="627"/>
        <end position="888"/>
    </location>
</feature>
<dbReference type="GO" id="GO:0015990">
    <property type="term" value="P:electron transport coupled proton transport"/>
    <property type="evidence" value="ECO:0007669"/>
    <property type="project" value="InterPro"/>
</dbReference>
<gene>
    <name evidence="23" type="primary">ctaD</name>
    <name evidence="23" type="ORF">EZ313_11210</name>
</gene>
<feature type="transmembrane region" description="Helical" evidence="20">
    <location>
        <begin position="867"/>
        <end position="886"/>
    </location>
</feature>
<evidence type="ECO:0000256" key="2">
    <source>
        <dbReference type="ARBA" id="ARBA00004673"/>
    </source>
</evidence>
<dbReference type="GO" id="GO:0046872">
    <property type="term" value="F:metal ion binding"/>
    <property type="evidence" value="ECO:0007669"/>
    <property type="project" value="UniProtKB-KW"/>
</dbReference>
<dbReference type="GO" id="GO:0004129">
    <property type="term" value="F:cytochrome-c oxidase activity"/>
    <property type="evidence" value="ECO:0007669"/>
    <property type="project" value="UniProtKB-EC"/>
</dbReference>
<feature type="transmembrane region" description="Helical" evidence="20">
    <location>
        <begin position="316"/>
        <end position="335"/>
    </location>
</feature>
<dbReference type="Proteomes" id="UP000298180">
    <property type="component" value="Unassembled WGS sequence"/>
</dbReference>
<keyword evidence="15" id="KW-0186">Copper</keyword>
<dbReference type="PANTHER" id="PTHR10422">
    <property type="entry name" value="CYTOCHROME C OXIDASE SUBUNIT 1"/>
    <property type="match status" value="1"/>
</dbReference>
<keyword evidence="16 20" id="KW-0472">Membrane</keyword>
<dbReference type="InterPro" id="IPR036927">
    <property type="entry name" value="Cyt_c_oxase-like_su1_sf"/>
</dbReference>
<evidence type="ECO:0000256" key="7">
    <source>
        <dbReference type="ARBA" id="ARBA00022617"/>
    </source>
</evidence>
<feature type="transmembrane region" description="Helical" evidence="20">
    <location>
        <begin position="88"/>
        <end position="111"/>
    </location>
</feature>
<dbReference type="InterPro" id="IPR014241">
    <property type="entry name" value="Cyt_c_oxidase_su1_bac"/>
</dbReference>
<dbReference type="GO" id="GO:0022904">
    <property type="term" value="P:respiratory electron transport chain"/>
    <property type="evidence" value="ECO:0007669"/>
    <property type="project" value="InterPro"/>
</dbReference>
<keyword evidence="14" id="KW-0408">Iron</keyword>
<evidence type="ECO:0000259" key="22">
    <source>
        <dbReference type="PROSITE" id="PS50855"/>
    </source>
</evidence>
<evidence type="ECO:0000256" key="8">
    <source>
        <dbReference type="ARBA" id="ARBA00022660"/>
    </source>
</evidence>
<feature type="transmembrane region" description="Helical" evidence="20">
    <location>
        <begin position="483"/>
        <end position="504"/>
    </location>
</feature>
<feature type="transmembrane region" description="Helical" evidence="20">
    <location>
        <begin position="374"/>
        <end position="401"/>
    </location>
</feature>
<dbReference type="PROSITE" id="PS00077">
    <property type="entry name" value="COX1_CUB"/>
    <property type="match status" value="1"/>
</dbReference>
<dbReference type="PROSITE" id="PS50855">
    <property type="entry name" value="COX1"/>
    <property type="match status" value="1"/>
</dbReference>
<evidence type="ECO:0000256" key="12">
    <source>
        <dbReference type="ARBA" id="ARBA00022982"/>
    </source>
</evidence>
<evidence type="ECO:0000256" key="15">
    <source>
        <dbReference type="ARBA" id="ARBA00023008"/>
    </source>
</evidence>
<organism evidence="23 24">
    <name type="scientific">Ramlibacter henchirensis</name>
    <dbReference type="NCBI Taxonomy" id="204072"/>
    <lineage>
        <taxon>Bacteria</taxon>
        <taxon>Pseudomonadati</taxon>
        <taxon>Pseudomonadota</taxon>
        <taxon>Betaproteobacteria</taxon>
        <taxon>Burkholderiales</taxon>
        <taxon>Comamonadaceae</taxon>
        <taxon>Ramlibacter</taxon>
    </lineage>
</organism>
<evidence type="ECO:0000256" key="5">
    <source>
        <dbReference type="ARBA" id="ARBA00022448"/>
    </source>
</evidence>